<sequence>MVKQVQENFERRFEKRAPSKLNLHLWEKKAFQTGSVMDTKHSGRPRTRDVAIENLHQSVLRSLKKSLHKRSAELGISPATLHRVLKDDLYLKAYKPTVVSELSDADHVNRMTACDRLLQTLISYPIDQR</sequence>
<gene>
    <name evidence="1" type="ORF">PR048_032924</name>
</gene>
<reference evidence="1 2" key="1">
    <citation type="submission" date="2023-02" db="EMBL/GenBank/DDBJ databases">
        <title>LHISI_Scaffold_Assembly.</title>
        <authorList>
            <person name="Stuart O.P."/>
            <person name="Cleave R."/>
            <person name="Magrath M.J.L."/>
            <person name="Mikheyev A.S."/>
        </authorList>
    </citation>
    <scope>NUCLEOTIDE SEQUENCE [LARGE SCALE GENOMIC DNA]</scope>
    <source>
        <strain evidence="1">Daus_M_001</strain>
        <tissue evidence="1">Leg muscle</tissue>
    </source>
</reference>
<proteinExistence type="predicted"/>
<dbReference type="Proteomes" id="UP001159363">
    <property type="component" value="Chromosome 15"/>
</dbReference>
<comment type="caution">
    <text evidence="1">The sequence shown here is derived from an EMBL/GenBank/DDBJ whole genome shotgun (WGS) entry which is preliminary data.</text>
</comment>
<evidence type="ECO:0000313" key="1">
    <source>
        <dbReference type="EMBL" id="KAJ8867062.1"/>
    </source>
</evidence>
<dbReference type="PANTHER" id="PTHR46068">
    <property type="entry name" value="PROTEIN CBG27172"/>
    <property type="match status" value="1"/>
</dbReference>
<name>A0ABQ9G4S3_9NEOP</name>
<dbReference type="PANTHER" id="PTHR46068:SF1">
    <property type="entry name" value="TRANSPOSASE IS30-LIKE HTH DOMAIN-CONTAINING PROTEIN"/>
    <property type="match status" value="1"/>
</dbReference>
<protein>
    <recommendedName>
        <fullName evidence="3">Transposase</fullName>
    </recommendedName>
</protein>
<organism evidence="1 2">
    <name type="scientific">Dryococelus australis</name>
    <dbReference type="NCBI Taxonomy" id="614101"/>
    <lineage>
        <taxon>Eukaryota</taxon>
        <taxon>Metazoa</taxon>
        <taxon>Ecdysozoa</taxon>
        <taxon>Arthropoda</taxon>
        <taxon>Hexapoda</taxon>
        <taxon>Insecta</taxon>
        <taxon>Pterygota</taxon>
        <taxon>Neoptera</taxon>
        <taxon>Polyneoptera</taxon>
        <taxon>Phasmatodea</taxon>
        <taxon>Verophasmatodea</taxon>
        <taxon>Anareolatae</taxon>
        <taxon>Phasmatidae</taxon>
        <taxon>Eurycanthinae</taxon>
        <taxon>Dryococelus</taxon>
    </lineage>
</organism>
<evidence type="ECO:0008006" key="3">
    <source>
        <dbReference type="Google" id="ProtNLM"/>
    </source>
</evidence>
<evidence type="ECO:0000313" key="2">
    <source>
        <dbReference type="Proteomes" id="UP001159363"/>
    </source>
</evidence>
<accession>A0ABQ9G4S3</accession>
<dbReference type="EMBL" id="JARBHB010000016">
    <property type="protein sequence ID" value="KAJ8867062.1"/>
    <property type="molecule type" value="Genomic_DNA"/>
</dbReference>
<keyword evidence="2" id="KW-1185">Reference proteome</keyword>